<evidence type="ECO:0000313" key="5">
    <source>
        <dbReference type="EMBL" id="GIH37378.1"/>
    </source>
</evidence>
<proteinExistence type="inferred from homology"/>
<keyword evidence="3" id="KW-0378">Hydrolase</keyword>
<comment type="caution">
    <text evidence="5">The sequence shown here is derived from an EMBL/GenBank/DDBJ whole genome shotgun (WGS) entry which is preliminary data.</text>
</comment>
<accession>A0ABQ4FRE9</accession>
<name>A0ABQ4FRE9_9ACTN</name>
<dbReference type="InterPro" id="IPR005320">
    <property type="entry name" value="Peptidase_S51"/>
</dbReference>
<dbReference type="CDD" id="cd03146">
    <property type="entry name" value="GAT1_Peptidase_E"/>
    <property type="match status" value="1"/>
</dbReference>
<dbReference type="InterPro" id="IPR029062">
    <property type="entry name" value="Class_I_gatase-like"/>
</dbReference>
<keyword evidence="2" id="KW-0645">Protease</keyword>
<dbReference type="PANTHER" id="PTHR20842">
    <property type="entry name" value="PROTEASE S51 ALPHA-ASPARTYL DIPEPTIDASE"/>
    <property type="match status" value="1"/>
</dbReference>
<evidence type="ECO:0000256" key="2">
    <source>
        <dbReference type="ARBA" id="ARBA00022670"/>
    </source>
</evidence>
<evidence type="ECO:0000256" key="1">
    <source>
        <dbReference type="ARBA" id="ARBA00006534"/>
    </source>
</evidence>
<reference evidence="5 6" key="1">
    <citation type="submission" date="2021-01" db="EMBL/GenBank/DDBJ databases">
        <title>Whole genome shotgun sequence of Microbispora corallina NBRC 16416.</title>
        <authorList>
            <person name="Komaki H."/>
            <person name="Tamura T."/>
        </authorList>
    </citation>
    <scope>NUCLEOTIDE SEQUENCE [LARGE SCALE GENOMIC DNA]</scope>
    <source>
        <strain evidence="5 6">NBRC 16416</strain>
    </source>
</reference>
<evidence type="ECO:0000256" key="4">
    <source>
        <dbReference type="ARBA" id="ARBA00022825"/>
    </source>
</evidence>
<protein>
    <submittedName>
        <fullName evidence="5">Peptidase E</fullName>
    </submittedName>
</protein>
<sequence length="258" mass="28316">MSVDLTREWGMSRIGQSHIVAIGGRSFRQTERYGFIEPTPLLRYVLDLTGQDRPKLGLLATATGDDADWLLKMYGAFSSWDVEVSHLTVFPMPNVADPREWILEQDAIYVSGGSVANLAALWRLHGLDEAFAEAWRAGVVLSGQSAGALCWHVGGNTDSFGPTLRPWAEGLALLPYSCGVHYNSDPQRRALLQESVASGELPEGYAADEGVALHYVGTEFIQAVSVDPEGYAYRLERDGTGVKEFRIEPRPLTSTLDE</sequence>
<dbReference type="PANTHER" id="PTHR20842:SF0">
    <property type="entry name" value="ALPHA-ASPARTYL DIPEPTIDASE"/>
    <property type="match status" value="1"/>
</dbReference>
<evidence type="ECO:0000313" key="6">
    <source>
        <dbReference type="Proteomes" id="UP000603904"/>
    </source>
</evidence>
<gene>
    <name evidence="5" type="ORF">Mco01_03780</name>
</gene>
<keyword evidence="4" id="KW-0720">Serine protease</keyword>
<comment type="similarity">
    <text evidence="1">Belongs to the peptidase S51 family.</text>
</comment>
<evidence type="ECO:0000256" key="3">
    <source>
        <dbReference type="ARBA" id="ARBA00022801"/>
    </source>
</evidence>
<dbReference type="Proteomes" id="UP000603904">
    <property type="component" value="Unassembled WGS sequence"/>
</dbReference>
<dbReference type="EMBL" id="BOOC01000001">
    <property type="protein sequence ID" value="GIH37378.1"/>
    <property type="molecule type" value="Genomic_DNA"/>
</dbReference>
<organism evidence="5 6">
    <name type="scientific">Microbispora corallina</name>
    <dbReference type="NCBI Taxonomy" id="83302"/>
    <lineage>
        <taxon>Bacteria</taxon>
        <taxon>Bacillati</taxon>
        <taxon>Actinomycetota</taxon>
        <taxon>Actinomycetes</taxon>
        <taxon>Streptosporangiales</taxon>
        <taxon>Streptosporangiaceae</taxon>
        <taxon>Microbispora</taxon>
    </lineage>
</organism>
<keyword evidence="6" id="KW-1185">Reference proteome</keyword>
<dbReference type="Gene3D" id="3.40.50.880">
    <property type="match status" value="1"/>
</dbReference>
<dbReference type="Pfam" id="PF03575">
    <property type="entry name" value="Peptidase_S51"/>
    <property type="match status" value="1"/>
</dbReference>
<dbReference type="SUPFAM" id="SSF52317">
    <property type="entry name" value="Class I glutamine amidotransferase-like"/>
    <property type="match status" value="1"/>
</dbReference>